<keyword evidence="9" id="KW-1185">Reference proteome</keyword>
<dbReference type="Gene3D" id="1.10.10.10">
    <property type="entry name" value="Winged helix-like DNA-binding domain superfamily/Winged helix DNA-binding domain"/>
    <property type="match status" value="1"/>
</dbReference>
<evidence type="ECO:0000313" key="9">
    <source>
        <dbReference type="Proteomes" id="UP000736164"/>
    </source>
</evidence>
<feature type="non-terminal residue" evidence="8">
    <location>
        <position position="266"/>
    </location>
</feature>
<reference evidence="8" key="1">
    <citation type="journal article" date="2021" name="Cell">
        <title>Tracing the genetic footprints of vertebrate landing in non-teleost ray-finned fishes.</title>
        <authorList>
            <person name="Bi X."/>
            <person name="Wang K."/>
            <person name="Yang L."/>
            <person name="Pan H."/>
            <person name="Jiang H."/>
            <person name="Wei Q."/>
            <person name="Fang M."/>
            <person name="Yu H."/>
            <person name="Zhu C."/>
            <person name="Cai Y."/>
            <person name="He Y."/>
            <person name="Gan X."/>
            <person name="Zeng H."/>
            <person name="Yu D."/>
            <person name="Zhu Y."/>
            <person name="Jiang H."/>
            <person name="Qiu Q."/>
            <person name="Yang H."/>
            <person name="Zhang Y.E."/>
            <person name="Wang W."/>
            <person name="Zhu M."/>
            <person name="He S."/>
            <person name="Zhang G."/>
        </authorList>
    </citation>
    <scope>NUCLEOTIDE SEQUENCE</scope>
    <source>
        <strain evidence="8">Allg_001</strain>
    </source>
</reference>
<evidence type="ECO:0000256" key="3">
    <source>
        <dbReference type="ARBA" id="ARBA00019097"/>
    </source>
</evidence>
<evidence type="ECO:0000256" key="2">
    <source>
        <dbReference type="ARBA" id="ARBA00005936"/>
    </source>
</evidence>
<feature type="compositionally biased region" description="Polar residues" evidence="6">
    <location>
        <begin position="168"/>
        <end position="185"/>
    </location>
</feature>
<feature type="region of interest" description="Disordered" evidence="6">
    <location>
        <begin position="161"/>
        <end position="252"/>
    </location>
</feature>
<evidence type="ECO:0000256" key="4">
    <source>
        <dbReference type="ARBA" id="ARBA00022475"/>
    </source>
</evidence>
<dbReference type="GO" id="GO:0019911">
    <property type="term" value="F:structural constituent of myelin sheath"/>
    <property type="evidence" value="ECO:0007669"/>
    <property type="project" value="InterPro"/>
</dbReference>
<dbReference type="InterPro" id="IPR000548">
    <property type="entry name" value="Myelin_BP"/>
</dbReference>
<organism evidence="8 9">
    <name type="scientific">Atractosteus spatula</name>
    <name type="common">Alligator gar</name>
    <name type="synonym">Lepisosteus spatula</name>
    <dbReference type="NCBI Taxonomy" id="7917"/>
    <lineage>
        <taxon>Eukaryota</taxon>
        <taxon>Metazoa</taxon>
        <taxon>Chordata</taxon>
        <taxon>Craniata</taxon>
        <taxon>Vertebrata</taxon>
        <taxon>Euteleostomi</taxon>
        <taxon>Actinopterygii</taxon>
        <taxon>Neopterygii</taxon>
        <taxon>Holostei</taxon>
        <taxon>Semionotiformes</taxon>
        <taxon>Lepisosteidae</taxon>
        <taxon>Atractosteus</taxon>
    </lineage>
</organism>
<dbReference type="PANTHER" id="PTHR11429">
    <property type="entry name" value="MYELIN BASIC PROTEIN"/>
    <property type="match status" value="1"/>
</dbReference>
<evidence type="ECO:0000313" key="8">
    <source>
        <dbReference type="EMBL" id="MBN3317283.1"/>
    </source>
</evidence>
<feature type="non-terminal residue" evidence="8">
    <location>
        <position position="1"/>
    </location>
</feature>
<dbReference type="Gene3D" id="3.30.420.10">
    <property type="entry name" value="Ribonuclease H-like superfamily/Ribonuclease H"/>
    <property type="match status" value="1"/>
</dbReference>
<feature type="domain" description="Sleeping Beauty transposase HTH" evidence="7">
    <location>
        <begin position="1"/>
        <end position="51"/>
    </location>
</feature>
<gene>
    <name evidence="8" type="primary">Mbp</name>
    <name evidence="8" type="ORF">GTO95_0014376</name>
</gene>
<keyword evidence="4" id="KW-1003">Cell membrane</keyword>
<evidence type="ECO:0000259" key="7">
    <source>
        <dbReference type="Pfam" id="PF25787"/>
    </source>
</evidence>
<evidence type="ECO:0000256" key="1">
    <source>
        <dbReference type="ARBA" id="ARBA00004392"/>
    </source>
</evidence>
<dbReference type="AlphaFoldDB" id="A0A8J7TBM7"/>
<comment type="subcellular location">
    <subcellularLocation>
        <location evidence="1">Myelin membrane</location>
        <topology evidence="1">Peripheral membrane protein</topology>
        <orientation evidence="1">Cytoplasmic side</orientation>
    </subcellularLocation>
</comment>
<dbReference type="SUPFAM" id="SSF46689">
    <property type="entry name" value="Homeodomain-like"/>
    <property type="match status" value="1"/>
</dbReference>
<keyword evidence="5" id="KW-0472">Membrane</keyword>
<dbReference type="Pfam" id="PF01669">
    <property type="entry name" value="Myelin_MBP"/>
    <property type="match status" value="1"/>
</dbReference>
<sequence length="266" mass="29903">MKTKKHSKQIRDKVLEKYQSGQGYTNISKALNIPRSTVKSIIKKVRKYGTTVNLPRTCRPPKRSVWARRAVVREATKSPTATLKELQSSVTEMGELYSKLNFEWGCFSVTGTGKPIKIEGEMDGATLSQSPDLNPIEHMWNDLKIAVHKWSPSNLMEHEQFCQEEGSMRSSHLGSSPQRPPQQSGAHARPGDDNPVVHFFKTIVSPRTPPPPPKFSLQGADGQKQPVQPRFLEATRSPHKGHKDRRGEGQGTLSKIFKLVKHVLFH</sequence>
<dbReference type="PANTHER" id="PTHR11429:SF0">
    <property type="entry name" value="MYELIN BASIC PROTEIN"/>
    <property type="match status" value="1"/>
</dbReference>
<dbReference type="InterPro" id="IPR057667">
    <property type="entry name" value="HTH_SB"/>
</dbReference>
<evidence type="ECO:0000256" key="5">
    <source>
        <dbReference type="ARBA" id="ARBA00023136"/>
    </source>
</evidence>
<dbReference type="EMBL" id="JAAWVO010034357">
    <property type="protein sequence ID" value="MBN3317283.1"/>
    <property type="molecule type" value="Genomic_DNA"/>
</dbReference>
<proteinExistence type="inferred from homology"/>
<dbReference type="InterPro" id="IPR036397">
    <property type="entry name" value="RNaseH_sf"/>
</dbReference>
<dbReference type="InterPro" id="IPR009057">
    <property type="entry name" value="Homeodomain-like_sf"/>
</dbReference>
<accession>A0A8J7TBM7</accession>
<protein>
    <recommendedName>
        <fullName evidence="3">Myelin basic protein</fullName>
    </recommendedName>
</protein>
<comment type="caution">
    <text evidence="8">The sequence shown here is derived from an EMBL/GenBank/DDBJ whole genome shotgun (WGS) entry which is preliminary data.</text>
</comment>
<dbReference type="Proteomes" id="UP000736164">
    <property type="component" value="Unassembled WGS sequence"/>
</dbReference>
<dbReference type="GO" id="GO:0003676">
    <property type="term" value="F:nucleic acid binding"/>
    <property type="evidence" value="ECO:0007669"/>
    <property type="project" value="InterPro"/>
</dbReference>
<dbReference type="Pfam" id="PF25787">
    <property type="entry name" value="HTH_SB"/>
    <property type="match status" value="1"/>
</dbReference>
<name>A0A8J7TBM7_ATRSP</name>
<dbReference type="InterPro" id="IPR036388">
    <property type="entry name" value="WH-like_DNA-bd_sf"/>
</dbReference>
<evidence type="ECO:0000256" key="6">
    <source>
        <dbReference type="SAM" id="MobiDB-lite"/>
    </source>
</evidence>
<comment type="similarity">
    <text evidence="2">Belongs to the myelin basic protein family.</text>
</comment>
<dbReference type="GO" id="GO:0043209">
    <property type="term" value="C:myelin sheath"/>
    <property type="evidence" value="ECO:0007669"/>
    <property type="project" value="UniProtKB-SubCell"/>
</dbReference>